<evidence type="ECO:0000256" key="1">
    <source>
        <dbReference type="SAM" id="Phobius"/>
    </source>
</evidence>
<keyword evidence="1" id="KW-0472">Membrane</keyword>
<dbReference type="AlphaFoldDB" id="A0A5S6QVP0"/>
<keyword evidence="2" id="KW-1185">Reference proteome</keyword>
<evidence type="ECO:0000313" key="2">
    <source>
        <dbReference type="Proteomes" id="UP000046395"/>
    </source>
</evidence>
<protein>
    <submittedName>
        <fullName evidence="3">Mitochondrial fission 1 protein</fullName>
    </submittedName>
</protein>
<sequence>MNVLDILNKYGSIAAFVDHNVDRDDLKKKRMRFDTDQENAVHPYAVALIFGSASDTKLGLDLLQDELADRTKQLDNAEFLLLMAVGNLRLKEHVNALDFANALNELHNARYDGVSRELLKLINERIVAEGMKNFAIIATVGGILMGALYAISSYFFRKNRRRSEE</sequence>
<dbReference type="InterPro" id="IPR011990">
    <property type="entry name" value="TPR-like_helical_dom_sf"/>
</dbReference>
<organism evidence="2 3">
    <name type="scientific">Trichuris muris</name>
    <name type="common">Mouse whipworm</name>
    <dbReference type="NCBI Taxonomy" id="70415"/>
    <lineage>
        <taxon>Eukaryota</taxon>
        <taxon>Metazoa</taxon>
        <taxon>Ecdysozoa</taxon>
        <taxon>Nematoda</taxon>
        <taxon>Enoplea</taxon>
        <taxon>Dorylaimia</taxon>
        <taxon>Trichinellida</taxon>
        <taxon>Trichuridae</taxon>
        <taxon>Trichuris</taxon>
    </lineage>
</organism>
<dbReference type="WBParaSite" id="TMUE_3000011320.1">
    <property type="protein sequence ID" value="TMUE_3000011320.1"/>
    <property type="gene ID" value="WBGene00286339"/>
</dbReference>
<keyword evidence="1" id="KW-1133">Transmembrane helix</keyword>
<name>A0A5S6QVP0_TRIMR</name>
<accession>A0A5S6QVP0</accession>
<dbReference type="SUPFAM" id="SSF48452">
    <property type="entry name" value="TPR-like"/>
    <property type="match status" value="1"/>
</dbReference>
<reference evidence="3" key="1">
    <citation type="submission" date="2019-12" db="UniProtKB">
        <authorList>
            <consortium name="WormBaseParasite"/>
        </authorList>
    </citation>
    <scope>IDENTIFICATION</scope>
</reference>
<dbReference type="Gene3D" id="1.25.40.10">
    <property type="entry name" value="Tetratricopeptide repeat domain"/>
    <property type="match status" value="1"/>
</dbReference>
<evidence type="ECO:0000313" key="3">
    <source>
        <dbReference type="WBParaSite" id="TMUE_3000011320.1"/>
    </source>
</evidence>
<proteinExistence type="predicted"/>
<keyword evidence="1" id="KW-0812">Transmembrane</keyword>
<feature type="transmembrane region" description="Helical" evidence="1">
    <location>
        <begin position="134"/>
        <end position="156"/>
    </location>
</feature>
<dbReference type="Proteomes" id="UP000046395">
    <property type="component" value="Unassembled WGS sequence"/>
</dbReference>